<accession>A0ABX0UA16</accession>
<dbReference type="RefSeq" id="WP_167183025.1">
    <property type="nucleotide sequence ID" value="NZ_JAASQL010000001.1"/>
</dbReference>
<sequence>MNLFKKHLFLILALFTLVSCSQQKINGVSLVSPPKPVDELAMSGVKKINANWVAIIPFAFCNNSSPNVYYNQNRQWWGEKSEGVLGLIHLAKQQGLKVFLKPHVWYRKSWIGDFTLEKEQDWKTWEKEYTAYIVSFAKMAQEQQVDLFCVGTELKQVTLQRPFFFKKLINKVRQVYKGNITYAANWDNVEAINFWRDLDYIGVDAYYSLSDKKQPTIDELLAAWQPIKQELHQLSKTNNKPILFTEYGFESSDYNTKETWGSNGKYAINQQAQANAYQSLYNSFYNENWFAGGFLWKWHLTERTMRNKDKAFTPQGKKVAKIIRKQFKK</sequence>
<dbReference type="InterPro" id="IPR055151">
    <property type="entry name" value="GH113"/>
</dbReference>
<comment type="caution">
    <text evidence="2">The sequence shown here is derived from an EMBL/GenBank/DDBJ whole genome shotgun (WGS) entry which is preliminary data.</text>
</comment>
<keyword evidence="1" id="KW-0732">Signal</keyword>
<dbReference type="CDD" id="cd19608">
    <property type="entry name" value="GH113_mannanase-like"/>
    <property type="match status" value="1"/>
</dbReference>
<feature type="signal peptide" evidence="1">
    <location>
        <begin position="1"/>
        <end position="21"/>
    </location>
</feature>
<proteinExistence type="predicted"/>
<dbReference type="Gene3D" id="3.20.20.80">
    <property type="entry name" value="Glycosidases"/>
    <property type="match status" value="1"/>
</dbReference>
<name>A0ABX0UA16_9FLAO</name>
<keyword evidence="3" id="KW-1185">Reference proteome</keyword>
<reference evidence="2 3" key="1">
    <citation type="submission" date="2020-03" db="EMBL/GenBank/DDBJ databases">
        <title>Genomic Encyclopedia of Type Strains, Phase IV (KMG-IV): sequencing the most valuable type-strain genomes for metagenomic binning, comparative biology and taxonomic classification.</title>
        <authorList>
            <person name="Goeker M."/>
        </authorList>
    </citation>
    <scope>NUCLEOTIDE SEQUENCE [LARGE SCALE GENOMIC DNA]</scope>
    <source>
        <strain evidence="2 3">DSM 101599</strain>
    </source>
</reference>
<gene>
    <name evidence="2" type="ORF">FHR24_000361</name>
</gene>
<dbReference type="SUPFAM" id="SSF51445">
    <property type="entry name" value="(Trans)glycosidases"/>
    <property type="match status" value="1"/>
</dbReference>
<dbReference type="Proteomes" id="UP000745859">
    <property type="component" value="Unassembled WGS sequence"/>
</dbReference>
<dbReference type="Pfam" id="PF22612">
    <property type="entry name" value="GH113"/>
    <property type="match status" value="1"/>
</dbReference>
<organism evidence="2 3">
    <name type="scientific">Wenyingzhuangia heitensis</name>
    <dbReference type="NCBI Taxonomy" id="1487859"/>
    <lineage>
        <taxon>Bacteria</taxon>
        <taxon>Pseudomonadati</taxon>
        <taxon>Bacteroidota</taxon>
        <taxon>Flavobacteriia</taxon>
        <taxon>Flavobacteriales</taxon>
        <taxon>Flavobacteriaceae</taxon>
        <taxon>Wenyingzhuangia</taxon>
    </lineage>
</organism>
<evidence type="ECO:0000313" key="2">
    <source>
        <dbReference type="EMBL" id="NIJ43922.1"/>
    </source>
</evidence>
<feature type="chain" id="PRO_5045617883" description="GTA TIM-barrel-like domain-containing protein" evidence="1">
    <location>
        <begin position="22"/>
        <end position="329"/>
    </location>
</feature>
<dbReference type="EMBL" id="JAASQL010000001">
    <property type="protein sequence ID" value="NIJ43922.1"/>
    <property type="molecule type" value="Genomic_DNA"/>
</dbReference>
<protein>
    <recommendedName>
        <fullName evidence="4">GTA TIM-barrel-like domain-containing protein</fullName>
    </recommendedName>
</protein>
<evidence type="ECO:0000313" key="3">
    <source>
        <dbReference type="Proteomes" id="UP000745859"/>
    </source>
</evidence>
<dbReference type="InterPro" id="IPR017853">
    <property type="entry name" value="GH"/>
</dbReference>
<dbReference type="PROSITE" id="PS51257">
    <property type="entry name" value="PROKAR_LIPOPROTEIN"/>
    <property type="match status" value="1"/>
</dbReference>
<evidence type="ECO:0008006" key="4">
    <source>
        <dbReference type="Google" id="ProtNLM"/>
    </source>
</evidence>
<evidence type="ECO:0000256" key="1">
    <source>
        <dbReference type="SAM" id="SignalP"/>
    </source>
</evidence>